<evidence type="ECO:0008006" key="3">
    <source>
        <dbReference type="Google" id="ProtNLM"/>
    </source>
</evidence>
<dbReference type="EMBL" id="VFWZ01000003">
    <property type="protein sequence ID" value="TPN85959.1"/>
    <property type="molecule type" value="Genomic_DNA"/>
</dbReference>
<dbReference type="OrthoDB" id="1430935at2"/>
<name>A0A504JGM1_9FLAO</name>
<evidence type="ECO:0000313" key="2">
    <source>
        <dbReference type="Proteomes" id="UP000315540"/>
    </source>
</evidence>
<dbReference type="AlphaFoldDB" id="A0A504JGM1"/>
<accession>A0A504JGM1</accession>
<proteinExistence type="predicted"/>
<evidence type="ECO:0000313" key="1">
    <source>
        <dbReference type="EMBL" id="TPN85959.1"/>
    </source>
</evidence>
<gene>
    <name evidence="1" type="ORF">FHK87_11805</name>
</gene>
<comment type="caution">
    <text evidence="1">The sequence shown here is derived from an EMBL/GenBank/DDBJ whole genome shotgun (WGS) entry which is preliminary data.</text>
</comment>
<keyword evidence="2" id="KW-1185">Reference proteome</keyword>
<organism evidence="1 2">
    <name type="scientific">Aquimarina algicola</name>
    <dbReference type="NCBI Taxonomy" id="2589995"/>
    <lineage>
        <taxon>Bacteria</taxon>
        <taxon>Pseudomonadati</taxon>
        <taxon>Bacteroidota</taxon>
        <taxon>Flavobacteriia</taxon>
        <taxon>Flavobacteriales</taxon>
        <taxon>Flavobacteriaceae</taxon>
        <taxon>Aquimarina</taxon>
    </lineage>
</organism>
<sequence length="131" mass="14476">MRDFNFKILYKAIFILSIGLLFTNCEGEDGVNGLDGVNGIDGVNGENGENGLAGENGEGFDELTQYGSITLNLSGTRADNIPFTHEAELKFSPNDIDDNQFSIRDVDGLEYHFDVKRFLNIPNSYDDNSID</sequence>
<protein>
    <recommendedName>
        <fullName evidence="3">Collagen-like protein</fullName>
    </recommendedName>
</protein>
<dbReference type="Proteomes" id="UP000315540">
    <property type="component" value="Unassembled WGS sequence"/>
</dbReference>
<dbReference type="RefSeq" id="WP_140593078.1">
    <property type="nucleotide sequence ID" value="NZ_VFWZ01000003.1"/>
</dbReference>
<reference evidence="1 2" key="1">
    <citation type="submission" date="2019-06" db="EMBL/GenBank/DDBJ databases">
        <authorList>
            <person name="Meng X."/>
        </authorList>
    </citation>
    <scope>NUCLEOTIDE SEQUENCE [LARGE SCALE GENOMIC DNA]</scope>
    <source>
        <strain evidence="1 2">M625</strain>
    </source>
</reference>